<organism evidence="8 9">
    <name type="scientific">Aspergillus oryzae</name>
    <name type="common">Yellow koji mold</name>
    <dbReference type="NCBI Taxonomy" id="5062"/>
    <lineage>
        <taxon>Eukaryota</taxon>
        <taxon>Fungi</taxon>
        <taxon>Dikarya</taxon>
        <taxon>Ascomycota</taxon>
        <taxon>Pezizomycotina</taxon>
        <taxon>Eurotiomycetes</taxon>
        <taxon>Eurotiomycetidae</taxon>
        <taxon>Eurotiales</taxon>
        <taxon>Aspergillaceae</taxon>
        <taxon>Aspergillus</taxon>
        <taxon>Aspergillus subgen. Circumdati</taxon>
    </lineage>
</organism>
<dbReference type="eggNOG" id="KOG0255">
    <property type="taxonomic scope" value="Eukaryota"/>
</dbReference>
<dbReference type="Pfam" id="PF07690">
    <property type="entry name" value="MFS_1"/>
    <property type="match status" value="1"/>
</dbReference>
<evidence type="ECO:0000256" key="5">
    <source>
        <dbReference type="SAM" id="MobiDB-lite"/>
    </source>
</evidence>
<reference evidence="8 9" key="1">
    <citation type="submission" date="2016-10" db="EMBL/GenBank/DDBJ databases">
        <title>Genome sequencing of Aspergillus oryzae BCC7051.</title>
        <authorList>
            <person name="Thammarongtham C."/>
            <person name="Vorapreeda T."/>
            <person name="Nookaew I."/>
            <person name="Srisuk T."/>
            <person name="Land M."/>
            <person name="Jeennor S."/>
            <person name="Laoteng K."/>
        </authorList>
    </citation>
    <scope>NUCLEOTIDE SEQUENCE [LARGE SCALE GENOMIC DNA]</scope>
    <source>
        <strain evidence="8 9">BCC7051</strain>
    </source>
</reference>
<evidence type="ECO:0000256" key="4">
    <source>
        <dbReference type="ARBA" id="ARBA00023136"/>
    </source>
</evidence>
<feature type="transmembrane region" description="Helical" evidence="6">
    <location>
        <begin position="159"/>
        <end position="178"/>
    </location>
</feature>
<dbReference type="GO" id="GO:0022857">
    <property type="term" value="F:transmembrane transporter activity"/>
    <property type="evidence" value="ECO:0007669"/>
    <property type="project" value="InterPro"/>
</dbReference>
<comment type="subcellular location">
    <subcellularLocation>
        <location evidence="1">Membrane</location>
        <topology evidence="1">Multi-pass membrane protein</topology>
    </subcellularLocation>
</comment>
<feature type="domain" description="Major facilitator superfamily (MFS) profile" evidence="7">
    <location>
        <begin position="94"/>
        <end position="522"/>
    </location>
</feature>
<feature type="transmembrane region" description="Helical" evidence="6">
    <location>
        <begin position="92"/>
        <end position="111"/>
    </location>
</feature>
<dbReference type="InterPro" id="IPR036259">
    <property type="entry name" value="MFS_trans_sf"/>
</dbReference>
<dbReference type="InterPro" id="IPR020846">
    <property type="entry name" value="MFS_dom"/>
</dbReference>
<feature type="transmembrane region" description="Helical" evidence="6">
    <location>
        <begin position="251"/>
        <end position="276"/>
    </location>
</feature>
<feature type="compositionally biased region" description="Polar residues" evidence="5">
    <location>
        <begin position="27"/>
        <end position="36"/>
    </location>
</feature>
<dbReference type="SUPFAM" id="SSF103473">
    <property type="entry name" value="MFS general substrate transporter"/>
    <property type="match status" value="1"/>
</dbReference>
<feature type="transmembrane region" description="Helical" evidence="6">
    <location>
        <begin position="123"/>
        <end position="147"/>
    </location>
</feature>
<gene>
    <name evidence="8" type="ORF">OAory_01026050</name>
</gene>
<dbReference type="AlphaFoldDB" id="A0A1S9DY83"/>
<evidence type="ECO:0000313" key="8">
    <source>
        <dbReference type="EMBL" id="OOO14010.1"/>
    </source>
</evidence>
<dbReference type="Proteomes" id="UP000190312">
    <property type="component" value="Unassembled WGS sequence"/>
</dbReference>
<feature type="transmembrane region" description="Helical" evidence="6">
    <location>
        <begin position="402"/>
        <end position="424"/>
    </location>
</feature>
<keyword evidence="2 6" id="KW-0812">Transmembrane</keyword>
<feature type="transmembrane region" description="Helical" evidence="6">
    <location>
        <begin position="497"/>
        <end position="518"/>
    </location>
</feature>
<dbReference type="Gene3D" id="1.20.1250.20">
    <property type="entry name" value="MFS general substrate transporter like domains"/>
    <property type="match status" value="1"/>
</dbReference>
<dbReference type="PANTHER" id="PTHR23502:SF47">
    <property type="entry name" value="MAJOR FACILITATOR SUPERFAMILY (MFS) PROFILE DOMAIN-CONTAINING PROTEIN-RELATED"/>
    <property type="match status" value="1"/>
</dbReference>
<feature type="transmembrane region" description="Helical" evidence="6">
    <location>
        <begin position="322"/>
        <end position="340"/>
    </location>
</feature>
<dbReference type="PROSITE" id="PS50850">
    <property type="entry name" value="MFS"/>
    <property type="match status" value="1"/>
</dbReference>
<evidence type="ECO:0000259" key="7">
    <source>
        <dbReference type="PROSITE" id="PS50850"/>
    </source>
</evidence>
<evidence type="ECO:0000256" key="1">
    <source>
        <dbReference type="ARBA" id="ARBA00004141"/>
    </source>
</evidence>
<feature type="transmembrane region" description="Helical" evidence="6">
    <location>
        <begin position="184"/>
        <end position="206"/>
    </location>
</feature>
<feature type="transmembrane region" description="Helical" evidence="6">
    <location>
        <begin position="360"/>
        <end position="381"/>
    </location>
</feature>
<name>A0A1S9DY83_ASPOZ</name>
<dbReference type="PANTHER" id="PTHR23502">
    <property type="entry name" value="MAJOR FACILITATOR SUPERFAMILY"/>
    <property type="match status" value="1"/>
</dbReference>
<feature type="transmembrane region" description="Helical" evidence="6">
    <location>
        <begin position="474"/>
        <end position="491"/>
    </location>
</feature>
<dbReference type="GO" id="GO:0005886">
    <property type="term" value="C:plasma membrane"/>
    <property type="evidence" value="ECO:0007669"/>
    <property type="project" value="TreeGrafter"/>
</dbReference>
<proteinExistence type="predicted"/>
<evidence type="ECO:0000256" key="2">
    <source>
        <dbReference type="ARBA" id="ARBA00022692"/>
    </source>
</evidence>
<evidence type="ECO:0000256" key="6">
    <source>
        <dbReference type="SAM" id="Phobius"/>
    </source>
</evidence>
<dbReference type="InterPro" id="IPR011701">
    <property type="entry name" value="MFS"/>
</dbReference>
<comment type="caution">
    <text evidence="8">The sequence shown here is derived from an EMBL/GenBank/DDBJ whole genome shotgun (WGS) entry which is preliminary data.</text>
</comment>
<feature type="region of interest" description="Disordered" evidence="5">
    <location>
        <begin position="15"/>
        <end position="52"/>
    </location>
</feature>
<evidence type="ECO:0000256" key="3">
    <source>
        <dbReference type="ARBA" id="ARBA00022989"/>
    </source>
</evidence>
<dbReference type="OrthoDB" id="3936150at2759"/>
<dbReference type="VEuPathDB" id="FungiDB:AO090023000405"/>
<evidence type="ECO:0000313" key="9">
    <source>
        <dbReference type="Proteomes" id="UP000190312"/>
    </source>
</evidence>
<protein>
    <submittedName>
        <fullName evidence="8">Major facilitator superfamily MFS_1</fullName>
    </submittedName>
</protein>
<accession>A0A1S9DY83</accession>
<dbReference type="OMA" id="WMAWTCY"/>
<dbReference type="EMBL" id="MKZY01000001">
    <property type="protein sequence ID" value="OOO14010.1"/>
    <property type="molecule type" value="Genomic_DNA"/>
</dbReference>
<keyword evidence="4 6" id="KW-0472">Membrane</keyword>
<feature type="transmembrane region" description="Helical" evidence="6">
    <location>
        <begin position="218"/>
        <end position="239"/>
    </location>
</feature>
<keyword evidence="3 6" id="KW-1133">Transmembrane helix</keyword>
<sequence>MQSIRQYRRLRQDLAEARRGKLPSESLAKTSTSSDNEAAKDPTEKPAAIDPALVRGVTVSRPQEGDGSTVYVVGWRDNDPSNPQVWSLPRKWMAMINCCCLGIALTIPTSVEGPAQEAFQDHFGVSPMAGSMSTGIFLIGVGVGSLFSGPLSETFGRNIVYFVSMVVVMLFIMAKALAPSYGVALAFRFFGALFAATPMTVAGGTIGDIWTPMQIPFGLPLVTICAYTGPILGHVIGAYTPEIGFESADWISMIIIGAVLVFVLIAQPETCSPLLLEWRARHLRELTGDDRYQAEHTSASSLDFRLLANVYRPFFMVWTEPIILVFSFCLVLIYFVLFTFLNGYPYIFTRPYGISASSTFIIWVAMMPEVAVAIIMVPYIYSLTKKAAASVMTAGKPLQPEVSLYWAMAGASILMPVSLFWMAWTCYSDISIWSPIIASTIFGYALVCIFTTIYMYIIFVYLQHLASALGFMTFARYVISGALSPASIKMYENIGAHWSLTIVGIIATVMAPVPYVLYNYGHKVRAMNKNIQNRA</sequence>
<feature type="transmembrane region" description="Helical" evidence="6">
    <location>
        <begin position="436"/>
        <end position="462"/>
    </location>
</feature>